<name>A0A078LT75_9PSED</name>
<evidence type="ECO:0000256" key="5">
    <source>
        <dbReference type="ARBA" id="ARBA00023002"/>
    </source>
</evidence>
<dbReference type="GO" id="GO:0016491">
    <property type="term" value="F:oxidoreductase activity"/>
    <property type="evidence" value="ECO:0007669"/>
    <property type="project" value="UniProtKB-UniRule"/>
</dbReference>
<protein>
    <recommendedName>
        <fullName evidence="7">Putative NAD(P)H nitroreductase</fullName>
        <ecNumber evidence="7">1.-.-.-</ecNumber>
    </recommendedName>
</protein>
<evidence type="ECO:0000256" key="7">
    <source>
        <dbReference type="PIRNR" id="PIRNR000232"/>
    </source>
</evidence>
<dbReference type="Gene3D" id="3.40.109.10">
    <property type="entry name" value="NADH Oxidase"/>
    <property type="match status" value="1"/>
</dbReference>
<dbReference type="HOGENOM" id="CLU_070764_5_0_6"/>
<dbReference type="Pfam" id="PF00881">
    <property type="entry name" value="Nitroreductase"/>
    <property type="match status" value="1"/>
</dbReference>
<evidence type="ECO:0000256" key="8">
    <source>
        <dbReference type="PIRSR" id="PIRSR000232-1"/>
    </source>
</evidence>
<dbReference type="Proteomes" id="UP000053902">
    <property type="component" value="Unassembled WGS sequence"/>
</dbReference>
<dbReference type="InterPro" id="IPR026021">
    <property type="entry name" value="YdjA-like"/>
</dbReference>
<dbReference type="SUPFAM" id="SSF55469">
    <property type="entry name" value="FMN-dependent nitroreductase-like"/>
    <property type="match status" value="1"/>
</dbReference>
<dbReference type="OrthoDB" id="9804207at2"/>
<keyword evidence="4 7" id="KW-0521">NADP</keyword>
<dbReference type="AlphaFoldDB" id="A0A078LT75"/>
<feature type="binding site" evidence="8">
    <location>
        <position position="35"/>
    </location>
    <ligand>
        <name>FMN</name>
        <dbReference type="ChEBI" id="CHEBI:58210"/>
        <note>ligand shared between dimeric partners</note>
    </ligand>
</feature>
<keyword evidence="5 7" id="KW-0560">Oxidoreductase</keyword>
<reference evidence="10 11" key="1">
    <citation type="submission" date="2014-07" db="EMBL/GenBank/DDBJ databases">
        <authorList>
            <person name="Urmite Genomes Urmite Genomes"/>
        </authorList>
    </citation>
    <scope>NUCLEOTIDE SEQUENCE [LARGE SCALE GENOMIC DNA]</scope>
    <source>
        <strain evidence="10 11">20_BN</strain>
    </source>
</reference>
<keyword evidence="6 7" id="KW-0520">NAD</keyword>
<organism evidence="10 11">
    <name type="scientific">Pseudomonas saudiphocaensis</name>
    <dbReference type="NCBI Taxonomy" id="1499686"/>
    <lineage>
        <taxon>Bacteria</taxon>
        <taxon>Pseudomonadati</taxon>
        <taxon>Pseudomonadota</taxon>
        <taxon>Gammaproteobacteria</taxon>
        <taxon>Pseudomonadales</taxon>
        <taxon>Pseudomonadaceae</taxon>
        <taxon>Pseudomonas</taxon>
    </lineage>
</organism>
<dbReference type="InterPro" id="IPR029479">
    <property type="entry name" value="Nitroreductase"/>
</dbReference>
<dbReference type="EMBL" id="CCSF01000001">
    <property type="protein sequence ID" value="CDZ93111.1"/>
    <property type="molecule type" value="Genomic_DNA"/>
</dbReference>
<proteinExistence type="inferred from homology"/>
<evidence type="ECO:0000256" key="2">
    <source>
        <dbReference type="ARBA" id="ARBA00022630"/>
    </source>
</evidence>
<dbReference type="InterPro" id="IPR052530">
    <property type="entry name" value="NAD(P)H_nitroreductase"/>
</dbReference>
<feature type="binding site" evidence="8">
    <location>
        <position position="39"/>
    </location>
    <ligand>
        <name>FMN</name>
        <dbReference type="ChEBI" id="CHEBI:58210"/>
        <note>ligand shared between dimeric partners</note>
    </ligand>
</feature>
<dbReference type="eggNOG" id="COG0778">
    <property type="taxonomic scope" value="Bacteria"/>
</dbReference>
<evidence type="ECO:0000313" key="10">
    <source>
        <dbReference type="EMBL" id="CDZ93111.1"/>
    </source>
</evidence>
<evidence type="ECO:0000256" key="4">
    <source>
        <dbReference type="ARBA" id="ARBA00022857"/>
    </source>
</evidence>
<evidence type="ECO:0000313" key="11">
    <source>
        <dbReference type="Proteomes" id="UP000053902"/>
    </source>
</evidence>
<sequence>MDALDLLLNRVSVTRLVEPAPSAEQLQLMFRAALRAPDHGQLRPWRFLTIEGQARDRLGELFAEALRLRQPDASEEVLQKPRKMPLRAPMLVAVIARPVPHPKVPEVEQLLAVSCAAHGLLLAAHAQGLGAVWRTGEFAYDRHVAEGLGLTAGEQLLGFIYLGTPEGGLRIPPALEPKDFVEQWSGESSL</sequence>
<feature type="binding site" description="in other chain" evidence="8">
    <location>
        <begin position="10"/>
        <end position="12"/>
    </location>
    <ligand>
        <name>FMN</name>
        <dbReference type="ChEBI" id="CHEBI:58210"/>
        <note>ligand shared between dimeric partners</note>
    </ligand>
</feature>
<dbReference type="PIRSF" id="PIRSF000232">
    <property type="entry name" value="YdjA"/>
    <property type="match status" value="1"/>
</dbReference>
<feature type="domain" description="Nitroreductase" evidence="9">
    <location>
        <begin position="15"/>
        <end position="163"/>
    </location>
</feature>
<evidence type="ECO:0000256" key="1">
    <source>
        <dbReference type="ARBA" id="ARBA00007118"/>
    </source>
</evidence>
<evidence type="ECO:0000259" key="9">
    <source>
        <dbReference type="Pfam" id="PF00881"/>
    </source>
</evidence>
<dbReference type="PANTHER" id="PTHR43821">
    <property type="entry name" value="NAD(P)H NITROREDUCTASE YDJA-RELATED"/>
    <property type="match status" value="1"/>
</dbReference>
<evidence type="ECO:0000256" key="3">
    <source>
        <dbReference type="ARBA" id="ARBA00022643"/>
    </source>
</evidence>
<gene>
    <name evidence="10" type="ORF">BN1079_00391</name>
</gene>
<dbReference type="STRING" id="1499686.BN1079_00391"/>
<dbReference type="RefSeq" id="WP_037021923.1">
    <property type="nucleotide sequence ID" value="NZ_CCSF01000001.1"/>
</dbReference>
<comment type="cofactor">
    <cofactor evidence="8">
        <name>FMN</name>
        <dbReference type="ChEBI" id="CHEBI:58210"/>
    </cofactor>
    <text evidence="8">Binds 1 FMN per subunit.</text>
</comment>
<comment type="similarity">
    <text evidence="1 7">Belongs to the nitroreductase family.</text>
</comment>
<dbReference type="EC" id="1.-.-.-" evidence="7"/>
<keyword evidence="11" id="KW-1185">Reference proteome</keyword>
<keyword evidence="3 7" id="KW-0288">FMN</keyword>
<evidence type="ECO:0000256" key="6">
    <source>
        <dbReference type="ARBA" id="ARBA00023027"/>
    </source>
</evidence>
<dbReference type="PANTHER" id="PTHR43821:SF1">
    <property type="entry name" value="NAD(P)H NITROREDUCTASE YDJA-RELATED"/>
    <property type="match status" value="1"/>
</dbReference>
<dbReference type="CDD" id="cd02135">
    <property type="entry name" value="YdjA-like"/>
    <property type="match status" value="1"/>
</dbReference>
<keyword evidence="2 7" id="KW-0285">Flavoprotein</keyword>
<accession>A0A078LT75</accession>
<dbReference type="InterPro" id="IPR000415">
    <property type="entry name" value="Nitroreductase-like"/>
</dbReference>
<feature type="binding site" description="in other chain" evidence="8">
    <location>
        <begin position="133"/>
        <end position="135"/>
    </location>
    <ligand>
        <name>FMN</name>
        <dbReference type="ChEBI" id="CHEBI:58210"/>
        <note>ligand shared between dimeric partners</note>
    </ligand>
</feature>